<evidence type="ECO:0000313" key="3">
    <source>
        <dbReference type="Proteomes" id="UP000184236"/>
    </source>
</evidence>
<evidence type="ECO:0000313" key="2">
    <source>
        <dbReference type="EMBL" id="SHE56299.1"/>
    </source>
</evidence>
<evidence type="ECO:0000256" key="1">
    <source>
        <dbReference type="SAM" id="Phobius"/>
    </source>
</evidence>
<dbReference type="Proteomes" id="UP000184236">
    <property type="component" value="Unassembled WGS sequence"/>
</dbReference>
<keyword evidence="1" id="KW-0472">Membrane</keyword>
<dbReference type="AlphaFoldDB" id="A0A1M4UHX3"/>
<name>A0A1M4UHX3_9FLAO</name>
<feature type="transmembrane region" description="Helical" evidence="1">
    <location>
        <begin position="31"/>
        <end position="51"/>
    </location>
</feature>
<organism evidence="2 3">
    <name type="scientific">Chryseobacterium takakiae</name>
    <dbReference type="NCBI Taxonomy" id="1302685"/>
    <lineage>
        <taxon>Bacteria</taxon>
        <taxon>Pseudomonadati</taxon>
        <taxon>Bacteroidota</taxon>
        <taxon>Flavobacteriia</taxon>
        <taxon>Flavobacteriales</taxon>
        <taxon>Weeksellaceae</taxon>
        <taxon>Chryseobacterium group</taxon>
        <taxon>Chryseobacterium</taxon>
    </lineage>
</organism>
<evidence type="ECO:0008006" key="4">
    <source>
        <dbReference type="Google" id="ProtNLM"/>
    </source>
</evidence>
<dbReference type="EMBL" id="FQVO01000002">
    <property type="protein sequence ID" value="SHE56299.1"/>
    <property type="molecule type" value="Genomic_DNA"/>
</dbReference>
<keyword evidence="1" id="KW-0812">Transmembrane</keyword>
<accession>A0A1M4UHX3</accession>
<reference evidence="3" key="1">
    <citation type="submission" date="2016-11" db="EMBL/GenBank/DDBJ databases">
        <authorList>
            <person name="Varghese N."/>
            <person name="Submissions S."/>
        </authorList>
    </citation>
    <scope>NUCLEOTIDE SEQUENCE [LARGE SCALE GENOMIC DNA]</scope>
    <source>
        <strain evidence="3">DSM 26898</strain>
    </source>
</reference>
<dbReference type="STRING" id="1302685.SAMN05444408_102117"/>
<gene>
    <name evidence="2" type="ORF">SAMN05444408_102117</name>
</gene>
<keyword evidence="1" id="KW-1133">Transmembrane helix</keyword>
<proteinExistence type="predicted"/>
<sequence length="172" mass="20915">MKVIVDFNEKITRRQLERYFNYSWKKKLPSLLKNFVFIIIFLMIIDSIFKVDSRVDLKFLGYFVIAYFAIYFFIFCYNKINYNSRINQYIDEIKKFDSTIELFLDEQSFYIKCKQYDIRAIWEKVTYTISGKTLLIFIDFGTPFTFLLDEEETNQYHDVLAFLKVKSKLKNN</sequence>
<dbReference type="RefSeq" id="WP_072883484.1">
    <property type="nucleotide sequence ID" value="NZ_FQVO01000002.1"/>
</dbReference>
<dbReference type="OrthoDB" id="1260286at2"/>
<protein>
    <recommendedName>
        <fullName evidence="4">YcxB-like protein</fullName>
    </recommendedName>
</protein>
<keyword evidence="3" id="KW-1185">Reference proteome</keyword>
<feature type="transmembrane region" description="Helical" evidence="1">
    <location>
        <begin position="57"/>
        <end position="77"/>
    </location>
</feature>